<protein>
    <submittedName>
        <fullName evidence="1">Uncharacterized protein</fullName>
    </submittedName>
</protein>
<dbReference type="EMBL" id="JADLQX010000002">
    <property type="protein sequence ID" value="MBF6296563.1"/>
    <property type="molecule type" value="Genomic_DNA"/>
</dbReference>
<proteinExistence type="predicted"/>
<organism evidence="1 2">
    <name type="scientific">Nocardia amamiensis</name>
    <dbReference type="NCBI Taxonomy" id="404578"/>
    <lineage>
        <taxon>Bacteria</taxon>
        <taxon>Bacillati</taxon>
        <taxon>Actinomycetota</taxon>
        <taxon>Actinomycetes</taxon>
        <taxon>Mycobacteriales</taxon>
        <taxon>Nocardiaceae</taxon>
        <taxon>Nocardia</taxon>
    </lineage>
</organism>
<gene>
    <name evidence="1" type="ORF">IU459_03285</name>
</gene>
<name>A0ABS0CPA5_9NOCA</name>
<dbReference type="Proteomes" id="UP000702209">
    <property type="component" value="Unassembled WGS sequence"/>
</dbReference>
<accession>A0ABS0CPA5</accession>
<reference evidence="1 2" key="1">
    <citation type="submission" date="2020-10" db="EMBL/GenBank/DDBJ databases">
        <title>Identification of Nocardia species via Next-generation sequencing and recognition of intraspecies genetic diversity.</title>
        <authorList>
            <person name="Li P."/>
            <person name="Li P."/>
            <person name="Lu B."/>
        </authorList>
    </citation>
    <scope>NUCLEOTIDE SEQUENCE [LARGE SCALE GENOMIC DNA]</scope>
    <source>
        <strain evidence="1 2">BJ06-0157</strain>
    </source>
</reference>
<comment type="caution">
    <text evidence="1">The sequence shown here is derived from an EMBL/GenBank/DDBJ whole genome shotgun (WGS) entry which is preliminary data.</text>
</comment>
<evidence type="ECO:0000313" key="1">
    <source>
        <dbReference type="EMBL" id="MBF6296563.1"/>
    </source>
</evidence>
<keyword evidence="2" id="KW-1185">Reference proteome</keyword>
<evidence type="ECO:0000313" key="2">
    <source>
        <dbReference type="Proteomes" id="UP000702209"/>
    </source>
</evidence>
<sequence>MLHDVQPNLAICHGLSPLDLVIGQAADRPSPGLLRAGLPVRQIRDQGAPTGRKASVLTAPTWRTVPADCLGPGS</sequence>